<evidence type="ECO:0000313" key="2">
    <source>
        <dbReference type="Proteomes" id="UP001165297"/>
    </source>
</evidence>
<evidence type="ECO:0000313" key="1">
    <source>
        <dbReference type="EMBL" id="MCB2378099.1"/>
    </source>
</evidence>
<proteinExistence type="predicted"/>
<dbReference type="EMBL" id="JAJADQ010000005">
    <property type="protein sequence ID" value="MCB2378099.1"/>
    <property type="molecule type" value="Genomic_DNA"/>
</dbReference>
<gene>
    <name evidence="1" type="ORF">LGH70_10930</name>
</gene>
<protein>
    <submittedName>
        <fullName evidence="1">Uncharacterized protein</fullName>
    </submittedName>
</protein>
<reference evidence="1" key="1">
    <citation type="submission" date="2021-10" db="EMBL/GenBank/DDBJ databases">
        <authorList>
            <person name="Dean J.D."/>
            <person name="Kim M.K."/>
            <person name="Newey C.N."/>
            <person name="Stoker T.S."/>
            <person name="Thompson D.W."/>
            <person name="Grose J.H."/>
        </authorList>
    </citation>
    <scope>NUCLEOTIDE SEQUENCE</scope>
    <source>
        <strain evidence="1">BT635</strain>
    </source>
</reference>
<accession>A0ABS8AGH3</accession>
<name>A0ABS8AGH3_9BACT</name>
<keyword evidence="2" id="KW-1185">Reference proteome</keyword>
<dbReference type="Proteomes" id="UP001165297">
    <property type="component" value="Unassembled WGS sequence"/>
</dbReference>
<sequence length="167" mass="18631">MMTIILEAGYQTYLSEVLPPIRQQVEKLNWLVTGLQCWGSDSPLIESWQPSDDSEPYYHYSVLPGKTLYGAFTGQEIQVVWGVFCGIAGDVPAIPPDEVPYADGNRRIWTEPEAFQLAASEIEIVAFDSSFTLVKFRDESLGRQFLEAFPSGRIVQSPGDMLSGYAK</sequence>
<comment type="caution">
    <text evidence="1">The sequence shown here is derived from an EMBL/GenBank/DDBJ whole genome shotgun (WGS) entry which is preliminary data.</text>
</comment>
<organism evidence="1 2">
    <name type="scientific">Hymenobacter nitidus</name>
    <dbReference type="NCBI Taxonomy" id="2880929"/>
    <lineage>
        <taxon>Bacteria</taxon>
        <taxon>Pseudomonadati</taxon>
        <taxon>Bacteroidota</taxon>
        <taxon>Cytophagia</taxon>
        <taxon>Cytophagales</taxon>
        <taxon>Hymenobacteraceae</taxon>
        <taxon>Hymenobacter</taxon>
    </lineage>
</organism>